<accession>A0A191UGJ4</accession>
<keyword evidence="3" id="KW-1185">Reference proteome</keyword>
<dbReference type="AlphaFoldDB" id="A0A191UGJ4"/>
<dbReference type="OrthoDB" id="8604580at2"/>
<proteinExistence type="predicted"/>
<evidence type="ECO:0000313" key="3">
    <source>
        <dbReference type="Proteomes" id="UP000078463"/>
    </source>
</evidence>
<feature type="transmembrane region" description="Helical" evidence="1">
    <location>
        <begin position="6"/>
        <end position="28"/>
    </location>
</feature>
<dbReference type="RefSeq" id="WP_068949049.1">
    <property type="nucleotide sequence ID" value="NZ_CP015922.1"/>
</dbReference>
<evidence type="ECO:0000256" key="1">
    <source>
        <dbReference type="SAM" id="Phobius"/>
    </source>
</evidence>
<evidence type="ECO:0000313" key="2">
    <source>
        <dbReference type="EMBL" id="ANJ00042.1"/>
    </source>
</evidence>
<reference evidence="3" key="1">
    <citation type="submission" date="2016-05" db="EMBL/GenBank/DDBJ databases">
        <title>Polynucleobacter sp. QLW-P1FAT50C-4 genome.</title>
        <authorList>
            <person name="Hahn M.W."/>
        </authorList>
    </citation>
    <scope>NUCLEOTIDE SEQUENCE [LARGE SCALE GENOMIC DNA]</scope>
    <source>
        <strain evidence="3">QLW-P1FAT50C-4</strain>
    </source>
</reference>
<name>A0A191UGJ4_9BURK</name>
<keyword evidence="1" id="KW-0472">Membrane</keyword>
<organism evidence="2 3">
    <name type="scientific">Polynucleobacter wuianus</name>
    <dbReference type="NCBI Taxonomy" id="1743168"/>
    <lineage>
        <taxon>Bacteria</taxon>
        <taxon>Pseudomonadati</taxon>
        <taxon>Pseudomonadota</taxon>
        <taxon>Betaproteobacteria</taxon>
        <taxon>Burkholderiales</taxon>
        <taxon>Burkholderiaceae</taxon>
        <taxon>Polynucleobacter</taxon>
    </lineage>
</organism>
<dbReference type="Proteomes" id="UP000078463">
    <property type="component" value="Chromosome"/>
</dbReference>
<keyword evidence="1" id="KW-1133">Transmembrane helix</keyword>
<dbReference type="STRING" id="1743168.A8O14_08115"/>
<dbReference type="KEGG" id="pwu:A8O14_08115"/>
<sequence length="55" mass="6167">MQNIAPYLSAISTVLGLVVFLGIVWWAWSAKRQPANEESAELPFDLPDEFSKDKS</sequence>
<protein>
    <submittedName>
        <fullName evidence="2">Cytochrome C oxidase subunit I</fullName>
    </submittedName>
</protein>
<gene>
    <name evidence="2" type="ORF">A8O14_08115</name>
</gene>
<keyword evidence="1" id="KW-0812">Transmembrane</keyword>
<dbReference type="EMBL" id="CP015922">
    <property type="protein sequence ID" value="ANJ00042.1"/>
    <property type="molecule type" value="Genomic_DNA"/>
</dbReference>